<feature type="binding site" evidence="3">
    <location>
        <begin position="19"/>
        <end position="28"/>
    </location>
    <ligand>
        <name>substrate</name>
    </ligand>
</feature>
<feature type="active site" evidence="3">
    <location>
        <position position="174"/>
    </location>
</feature>
<dbReference type="NCBIfam" id="NF009789">
    <property type="entry name" value="PRK13281.1"/>
    <property type="match status" value="1"/>
</dbReference>
<keyword evidence="6" id="KW-1185">Reference proteome</keyword>
<dbReference type="GO" id="GO:0009015">
    <property type="term" value="F:N-succinylarginine dihydrolase activity"/>
    <property type="evidence" value="ECO:0007669"/>
    <property type="project" value="UniProtKB-EC"/>
</dbReference>
<comment type="function">
    <text evidence="3">Catalyzes the hydrolysis of N(2)-succinylarginine into N(2)-succinylornithine, ammonia and CO(2).</text>
</comment>
<comment type="catalytic activity">
    <reaction evidence="3">
        <text>N(2)-succinyl-L-arginine + 2 H2O + 2 H(+) = N(2)-succinyl-L-ornithine + 2 NH4(+) + CO2</text>
        <dbReference type="Rhea" id="RHEA:19533"/>
        <dbReference type="ChEBI" id="CHEBI:15377"/>
        <dbReference type="ChEBI" id="CHEBI:15378"/>
        <dbReference type="ChEBI" id="CHEBI:16526"/>
        <dbReference type="ChEBI" id="CHEBI:28938"/>
        <dbReference type="ChEBI" id="CHEBI:58241"/>
        <dbReference type="ChEBI" id="CHEBI:58514"/>
        <dbReference type="EC" id="3.5.3.23"/>
    </reaction>
</comment>
<dbReference type="EMBL" id="JBGFTR010000014">
    <property type="protein sequence ID" value="MFH7565651.1"/>
    <property type="molecule type" value="Genomic_DNA"/>
</dbReference>
<feature type="binding site" evidence="3">
    <location>
        <begin position="137"/>
        <end position="138"/>
    </location>
    <ligand>
        <name>substrate</name>
    </ligand>
</feature>
<dbReference type="EC" id="3.5.3.23" evidence="3 4"/>
<feature type="active site" description="Nucleophile" evidence="3">
    <location>
        <position position="368"/>
    </location>
</feature>
<evidence type="ECO:0000256" key="2">
    <source>
        <dbReference type="ARBA" id="ARBA00022801"/>
    </source>
</evidence>
<dbReference type="Proteomes" id="UP001610706">
    <property type="component" value="Unassembled WGS sequence"/>
</dbReference>
<dbReference type="PANTHER" id="PTHR30420:SF2">
    <property type="entry name" value="N-SUCCINYLARGININE DIHYDROLASE"/>
    <property type="match status" value="1"/>
</dbReference>
<keyword evidence="1 3" id="KW-0056">Arginine metabolism</keyword>
<feature type="binding site" evidence="3">
    <location>
        <position position="362"/>
    </location>
    <ligand>
        <name>substrate</name>
    </ligand>
</feature>
<protein>
    <recommendedName>
        <fullName evidence="3 4">N-succinylarginine dihydrolase</fullName>
        <ecNumber evidence="3 4">3.5.3.23</ecNumber>
    </recommendedName>
</protein>
<evidence type="ECO:0000256" key="1">
    <source>
        <dbReference type="ARBA" id="ARBA00022503"/>
    </source>
</evidence>
<evidence type="ECO:0000256" key="4">
    <source>
        <dbReference type="NCBIfam" id="TIGR03241"/>
    </source>
</evidence>
<keyword evidence="2 3" id="KW-0378">Hydrolase</keyword>
<accession>A0ABW7P2T4</accession>
<organism evidence="5 6">
    <name type="scientific">Oceanimonas smirnovii</name>
    <dbReference type="NCBI Taxonomy" id="264574"/>
    <lineage>
        <taxon>Bacteria</taxon>
        <taxon>Pseudomonadati</taxon>
        <taxon>Pseudomonadota</taxon>
        <taxon>Gammaproteobacteria</taxon>
        <taxon>Aeromonadales</taxon>
        <taxon>Aeromonadaceae</taxon>
        <taxon>Oceanimonas</taxon>
    </lineage>
</organism>
<evidence type="ECO:0000256" key="3">
    <source>
        <dbReference type="HAMAP-Rule" id="MF_01172"/>
    </source>
</evidence>
<dbReference type="HAMAP" id="MF_01172">
    <property type="entry name" value="AstB"/>
    <property type="match status" value="1"/>
</dbReference>
<evidence type="ECO:0000313" key="5">
    <source>
        <dbReference type="EMBL" id="MFH7565651.1"/>
    </source>
</evidence>
<comment type="similarity">
    <text evidence="3">Belongs to the succinylarginine dihydrolase family.</text>
</comment>
<feature type="binding site" evidence="3">
    <location>
        <position position="110"/>
    </location>
    <ligand>
        <name>substrate</name>
    </ligand>
</feature>
<proteinExistence type="inferred from homology"/>
<dbReference type="Pfam" id="PF04996">
    <property type="entry name" value="AstB"/>
    <property type="match status" value="1"/>
</dbReference>
<reference evidence="5 6" key="1">
    <citation type="submission" date="2024-08" db="EMBL/GenBank/DDBJ databases">
        <title>Oceanimonas smirnovii Genome sequencing and assembly.</title>
        <authorList>
            <person name="Tang B."/>
        </authorList>
    </citation>
    <scope>NUCLEOTIDE SEQUENCE [LARGE SCALE GENOMIC DNA]</scope>
    <source>
        <strain evidence="5 6">OS2020-119</strain>
    </source>
</reference>
<sequence length="444" mass="48948">MIEQEANFDGLVGPTHNYAGLSWGNVASNRHAKSMSHPREAALQGLSKMKALADMGLVQGVLAPQARPDTDTLRRLGFAGTDAQVLDSAFREAPHLLAACSSASAMWTANAATVSPGADTLDGRVHFTPANLVNKFHRSIEHEVTGRILRSVFADEAHFCHHQALPAHDDFGDEGAANHTRLHNEQGHGLELFVYGRRAHQPGAPAPRRFPARQTLEASRAVARLHGLSECKTAFIQQNPAVIDQGVFHNDVIAVGNGNVLFYHQQAFLDTQGMQAEVRRKLPDTELHFIEVKNDEVPVADAVKSYLFNTQLVTLKPGHMALIAPTECAGTPSVNAYLERLLAMNTPIREVRFMDVKQSMQNGGGPACLRLRVAMNQAQLNAVNPACLMNDRLYGRLTDWVQRHYRDRLHPNDLRDPALLEESRAALDELTQILELGSVYPFQR</sequence>
<feature type="binding site" evidence="3">
    <location>
        <position position="251"/>
    </location>
    <ligand>
        <name>substrate</name>
    </ligand>
</feature>
<gene>
    <name evidence="3 5" type="primary">astB</name>
    <name evidence="5" type="ORF">AB9R89_09980</name>
</gene>
<name>A0ABW7P2T4_9GAMM</name>
<feature type="binding site" evidence="3">
    <location>
        <position position="213"/>
    </location>
    <ligand>
        <name>substrate</name>
    </ligand>
</feature>
<comment type="subunit">
    <text evidence="3">Homodimer.</text>
</comment>
<dbReference type="PANTHER" id="PTHR30420">
    <property type="entry name" value="N-SUCCINYLARGININE DIHYDROLASE"/>
    <property type="match status" value="1"/>
</dbReference>
<feature type="active site" evidence="3">
    <location>
        <position position="249"/>
    </location>
</feature>
<dbReference type="RefSeq" id="WP_395545498.1">
    <property type="nucleotide sequence ID" value="NZ_CP166302.1"/>
</dbReference>
<dbReference type="InterPro" id="IPR007079">
    <property type="entry name" value="SuccinylArg_d-Hdrlase_AstB"/>
</dbReference>
<dbReference type="InterPro" id="IPR037031">
    <property type="entry name" value="AstB_sf"/>
</dbReference>
<comment type="caution">
    <text evidence="5">The sequence shown here is derived from an EMBL/GenBank/DDBJ whole genome shotgun (WGS) entry which is preliminary data.</text>
</comment>
<dbReference type="NCBIfam" id="TIGR03241">
    <property type="entry name" value="arg_catab_astB"/>
    <property type="match status" value="1"/>
</dbReference>
<comment type="pathway">
    <text evidence="3">Amino-acid degradation; L-arginine degradation via AST pathway; L-glutamate and succinate from L-arginine: step 2/5.</text>
</comment>
<dbReference type="Gene3D" id="3.75.10.20">
    <property type="entry name" value="Succinylarginine dihydrolase"/>
    <property type="match status" value="1"/>
</dbReference>
<evidence type="ECO:0000313" key="6">
    <source>
        <dbReference type="Proteomes" id="UP001610706"/>
    </source>
</evidence>
<dbReference type="SUPFAM" id="SSF55909">
    <property type="entry name" value="Pentein"/>
    <property type="match status" value="1"/>
</dbReference>